<dbReference type="OMA" id="ECIANSR"/>
<dbReference type="EMBL" id="CAJNNV010031401">
    <property type="protein sequence ID" value="CAE8636053.1"/>
    <property type="molecule type" value="Genomic_DNA"/>
</dbReference>
<dbReference type="InterPro" id="IPR045054">
    <property type="entry name" value="P4HA-like"/>
</dbReference>
<feature type="signal peptide" evidence="6">
    <location>
        <begin position="1"/>
        <end position="21"/>
    </location>
</feature>
<dbReference type="Proteomes" id="UP000654075">
    <property type="component" value="Unassembled WGS sequence"/>
</dbReference>
<feature type="chain" id="PRO_5035682416" description="Fe2OG dioxygenase domain-containing protein" evidence="6">
    <location>
        <begin position="22"/>
        <end position="323"/>
    </location>
</feature>
<evidence type="ECO:0000313" key="8">
    <source>
        <dbReference type="EMBL" id="CAE8636053.1"/>
    </source>
</evidence>
<dbReference type="InterPro" id="IPR044862">
    <property type="entry name" value="Pro_4_hyd_alph_FE2OG_OXY"/>
</dbReference>
<accession>A0A813HDE7</accession>
<dbReference type="GO" id="GO:0005506">
    <property type="term" value="F:iron ion binding"/>
    <property type="evidence" value="ECO:0007669"/>
    <property type="project" value="InterPro"/>
</dbReference>
<dbReference type="GO" id="GO:0005783">
    <property type="term" value="C:endoplasmic reticulum"/>
    <property type="evidence" value="ECO:0007669"/>
    <property type="project" value="TreeGrafter"/>
</dbReference>
<gene>
    <name evidence="8" type="ORF">PGLA1383_LOCUS51594</name>
    <name evidence="9" type="ORF">PGLA2088_LOCUS8383</name>
</gene>
<dbReference type="Proteomes" id="UP000626109">
    <property type="component" value="Unassembled WGS sequence"/>
</dbReference>
<reference evidence="8" key="1">
    <citation type="submission" date="2021-02" db="EMBL/GenBank/DDBJ databases">
        <authorList>
            <person name="Dougan E. K."/>
            <person name="Rhodes N."/>
            <person name="Thang M."/>
            <person name="Chan C."/>
        </authorList>
    </citation>
    <scope>NUCLEOTIDE SEQUENCE</scope>
</reference>
<dbReference type="GO" id="GO:0004656">
    <property type="term" value="F:procollagen-proline 4-dioxygenase activity"/>
    <property type="evidence" value="ECO:0007669"/>
    <property type="project" value="TreeGrafter"/>
</dbReference>
<organism evidence="8 10">
    <name type="scientific">Polarella glacialis</name>
    <name type="common">Dinoflagellate</name>
    <dbReference type="NCBI Taxonomy" id="89957"/>
    <lineage>
        <taxon>Eukaryota</taxon>
        <taxon>Sar</taxon>
        <taxon>Alveolata</taxon>
        <taxon>Dinophyceae</taxon>
        <taxon>Suessiales</taxon>
        <taxon>Suessiaceae</taxon>
        <taxon>Polarella</taxon>
    </lineage>
</organism>
<evidence type="ECO:0000256" key="5">
    <source>
        <dbReference type="ARBA" id="ARBA00023004"/>
    </source>
</evidence>
<proteinExistence type="predicted"/>
<dbReference type="EMBL" id="CAJNNW010008994">
    <property type="protein sequence ID" value="CAE8650583.1"/>
    <property type="molecule type" value="Genomic_DNA"/>
</dbReference>
<evidence type="ECO:0000313" key="9">
    <source>
        <dbReference type="EMBL" id="CAE8650583.1"/>
    </source>
</evidence>
<evidence type="ECO:0000256" key="2">
    <source>
        <dbReference type="ARBA" id="ARBA00022723"/>
    </source>
</evidence>
<dbReference type="PANTHER" id="PTHR10869">
    <property type="entry name" value="PROLYL 4-HYDROXYLASE ALPHA SUBUNIT"/>
    <property type="match status" value="1"/>
</dbReference>
<dbReference type="PANTHER" id="PTHR10869:SF233">
    <property type="entry name" value="FE2OG DIOXYGENASE DOMAIN-CONTAINING PROTEIN"/>
    <property type="match status" value="1"/>
</dbReference>
<feature type="domain" description="Fe2OG dioxygenase" evidence="7">
    <location>
        <begin position="201"/>
        <end position="309"/>
    </location>
</feature>
<comment type="caution">
    <text evidence="8">The sequence shown here is derived from an EMBL/GenBank/DDBJ whole genome shotgun (WGS) entry which is preliminary data.</text>
</comment>
<evidence type="ECO:0000259" key="7">
    <source>
        <dbReference type="PROSITE" id="PS51471"/>
    </source>
</evidence>
<protein>
    <recommendedName>
        <fullName evidence="7">Fe2OG dioxygenase domain-containing protein</fullName>
    </recommendedName>
</protein>
<keyword evidence="6" id="KW-0732">Signal</keyword>
<dbReference type="InterPro" id="IPR006620">
    <property type="entry name" value="Pro_4_hyd_alph"/>
</dbReference>
<keyword evidence="10" id="KW-1185">Reference proteome</keyword>
<keyword evidence="3" id="KW-0223">Dioxygenase</keyword>
<sequence length="323" mass="35881">MARRTFELTATLLLFAWHSHGNDEQPPAWFGRLPPGAVDGHCKDALEDCSALGAQLFDLSGRCRYPAAELCLKTCGHCWRMAAARKCSTPAGSCHPFCDAQVDWAQFLEAAVRRAQPEIPEAKLISRSPAMAEFPGFLSPAEADALVDLGLRTGFVPEDDLPPAVRDVDKIDCEAAVCLMDPFVQEVVGRMSTILGIPPQNFESFEFLRYRKGQHYSAHMDTADYRELEGGEIHAGPRVLTAFFYFTEVDDGGETYFPARNITIKPEKGKVVVWSNVKSKFWRLNEDALHQAIPVVSGTKVAANFWIHPFDFRAGEHFARACS</sequence>
<evidence type="ECO:0000256" key="1">
    <source>
        <dbReference type="ARBA" id="ARBA00001961"/>
    </source>
</evidence>
<keyword evidence="5" id="KW-0408">Iron</keyword>
<dbReference type="Gene3D" id="2.60.120.620">
    <property type="entry name" value="q2cbj1_9rhob like domain"/>
    <property type="match status" value="1"/>
</dbReference>
<comment type="cofactor">
    <cofactor evidence="1">
        <name>L-ascorbate</name>
        <dbReference type="ChEBI" id="CHEBI:38290"/>
    </cofactor>
</comment>
<keyword evidence="4" id="KW-0560">Oxidoreductase</keyword>
<keyword evidence="2" id="KW-0479">Metal-binding</keyword>
<evidence type="ECO:0000256" key="4">
    <source>
        <dbReference type="ARBA" id="ARBA00023002"/>
    </source>
</evidence>
<name>A0A813HDE7_POLGL</name>
<dbReference type="PROSITE" id="PS51471">
    <property type="entry name" value="FE2OG_OXY"/>
    <property type="match status" value="1"/>
</dbReference>
<evidence type="ECO:0000256" key="6">
    <source>
        <dbReference type="SAM" id="SignalP"/>
    </source>
</evidence>
<dbReference type="GO" id="GO:0031418">
    <property type="term" value="F:L-ascorbic acid binding"/>
    <property type="evidence" value="ECO:0007669"/>
    <property type="project" value="InterPro"/>
</dbReference>
<evidence type="ECO:0000313" key="10">
    <source>
        <dbReference type="Proteomes" id="UP000654075"/>
    </source>
</evidence>
<dbReference type="SMART" id="SM00702">
    <property type="entry name" value="P4Hc"/>
    <property type="match status" value="1"/>
</dbReference>
<dbReference type="InterPro" id="IPR005123">
    <property type="entry name" value="Oxoglu/Fe-dep_dioxygenase_dom"/>
</dbReference>
<evidence type="ECO:0000256" key="3">
    <source>
        <dbReference type="ARBA" id="ARBA00022964"/>
    </source>
</evidence>
<dbReference type="OrthoDB" id="420380at2759"/>
<dbReference type="AlphaFoldDB" id="A0A813HDE7"/>
<dbReference type="Pfam" id="PF13640">
    <property type="entry name" value="2OG-FeII_Oxy_3"/>
    <property type="match status" value="1"/>
</dbReference>